<evidence type="ECO:0000256" key="1">
    <source>
        <dbReference type="SAM" id="MobiDB-lite"/>
    </source>
</evidence>
<evidence type="ECO:0000313" key="3">
    <source>
        <dbReference type="Proteomes" id="UP000324351"/>
    </source>
</evidence>
<keyword evidence="3" id="KW-1185">Reference proteome</keyword>
<dbReference type="Proteomes" id="UP000324351">
    <property type="component" value="Unassembled WGS sequence"/>
</dbReference>
<reference evidence="2 3" key="2">
    <citation type="submission" date="2019-09" db="EMBL/GenBank/DDBJ databases">
        <authorList>
            <person name="Jin C."/>
        </authorList>
    </citation>
    <scope>NUCLEOTIDE SEQUENCE [LARGE SCALE GENOMIC DNA]</scope>
    <source>
        <strain evidence="2 3">BN140041</strain>
    </source>
</reference>
<comment type="caution">
    <text evidence="2">The sequence shown here is derived from an EMBL/GenBank/DDBJ whole genome shotgun (WGS) entry which is preliminary data.</text>
</comment>
<feature type="region of interest" description="Disordered" evidence="1">
    <location>
        <begin position="1"/>
        <end position="21"/>
    </location>
</feature>
<accession>A0A5B1M812</accession>
<sequence length="122" mass="13394">MRSAGGSASEDTRSFSVDEAEVSFDLPSDWEEFDRDKMQEALSDSSTMDDLTDRMGMSREQFEQMMASNIVLWVTAPHAEDGFLGNVNVLFADGKLPTMGAVELQSRPSHARPTANGTQRTG</sequence>
<organism evidence="2 3">
    <name type="scientific">Nocardioides antri</name>
    <dbReference type="NCBI Taxonomy" id="2607659"/>
    <lineage>
        <taxon>Bacteria</taxon>
        <taxon>Bacillati</taxon>
        <taxon>Actinomycetota</taxon>
        <taxon>Actinomycetes</taxon>
        <taxon>Propionibacteriales</taxon>
        <taxon>Nocardioidaceae</taxon>
        <taxon>Nocardioides</taxon>
    </lineage>
</organism>
<gene>
    <name evidence="2" type="ORF">F0U47_02090</name>
</gene>
<dbReference type="EMBL" id="VUJW01000001">
    <property type="protein sequence ID" value="KAA1429021.1"/>
    <property type="molecule type" value="Genomic_DNA"/>
</dbReference>
<feature type="region of interest" description="Disordered" evidence="1">
    <location>
        <begin position="101"/>
        <end position="122"/>
    </location>
</feature>
<name>A0A5B1M812_9ACTN</name>
<evidence type="ECO:0000313" key="2">
    <source>
        <dbReference type="EMBL" id="KAA1429021.1"/>
    </source>
</evidence>
<proteinExistence type="predicted"/>
<dbReference type="RefSeq" id="WP_149748643.1">
    <property type="nucleotide sequence ID" value="NZ_VUJW01000001.1"/>
</dbReference>
<protein>
    <submittedName>
        <fullName evidence="2">Uncharacterized protein</fullName>
    </submittedName>
</protein>
<dbReference type="AlphaFoldDB" id="A0A5B1M812"/>
<reference evidence="2 3" key="1">
    <citation type="submission" date="2019-09" db="EMBL/GenBank/DDBJ databases">
        <title>Nocardioides panacisoli sp. nov., isolated from the soil of a ginseng field.</title>
        <authorList>
            <person name="Cho C."/>
        </authorList>
    </citation>
    <scope>NUCLEOTIDE SEQUENCE [LARGE SCALE GENOMIC DNA]</scope>
    <source>
        <strain evidence="2 3">BN140041</strain>
    </source>
</reference>